<evidence type="ECO:0000313" key="2">
    <source>
        <dbReference type="Proteomes" id="UP000887458"/>
    </source>
</evidence>
<evidence type="ECO:0000313" key="1">
    <source>
        <dbReference type="EMBL" id="KAH9414808.1"/>
    </source>
</evidence>
<keyword evidence="2" id="KW-1185">Reference proteome</keyword>
<name>A0ABQ8IWX7_DERPT</name>
<dbReference type="EMBL" id="NJHN03000105">
    <property type="protein sequence ID" value="KAH9414808.1"/>
    <property type="molecule type" value="Genomic_DNA"/>
</dbReference>
<reference evidence="1 2" key="2">
    <citation type="journal article" date="2022" name="Mol. Biol. Evol.">
        <title>Comparative Genomics Reveals Insights into the Divergent Evolution of Astigmatic Mites and Household Pest Adaptations.</title>
        <authorList>
            <person name="Xiong Q."/>
            <person name="Wan A.T."/>
            <person name="Liu X."/>
            <person name="Fung C.S."/>
            <person name="Xiao X."/>
            <person name="Malainual N."/>
            <person name="Hou J."/>
            <person name="Wang L."/>
            <person name="Wang M."/>
            <person name="Yang K.Y."/>
            <person name="Cui Y."/>
            <person name="Leung E.L."/>
            <person name="Nong W."/>
            <person name="Shin S.K."/>
            <person name="Au S.W."/>
            <person name="Jeong K.Y."/>
            <person name="Chew F.T."/>
            <person name="Hui J.H."/>
            <person name="Leung T.F."/>
            <person name="Tungtrongchitr A."/>
            <person name="Zhong N."/>
            <person name="Liu Z."/>
            <person name="Tsui S.K."/>
        </authorList>
    </citation>
    <scope>NUCLEOTIDE SEQUENCE [LARGE SCALE GENOMIC DNA]</scope>
    <source>
        <strain evidence="1">Derp</strain>
    </source>
</reference>
<comment type="caution">
    <text evidence="1">The sequence shown here is derived from an EMBL/GenBank/DDBJ whole genome shotgun (WGS) entry which is preliminary data.</text>
</comment>
<proteinExistence type="predicted"/>
<sequence>MIGDWFSLLFECIQLTKWKRQTAVGLELLAEAGNYAAVQRMLQTSPYWLSQYGNVATAALAAAAASNPTLSNNAAAAAAAATQAGSTPFDIYYRQAAAALQQKHPIEISEYSNSNLNEHRL</sequence>
<reference evidence="1 2" key="1">
    <citation type="journal article" date="2018" name="J. Allergy Clin. Immunol.">
        <title>High-quality assembly of Dermatophagoides pteronyssinus genome and transcriptome reveals a wide range of novel allergens.</title>
        <authorList>
            <person name="Liu X.Y."/>
            <person name="Yang K.Y."/>
            <person name="Wang M.Q."/>
            <person name="Kwok J.S."/>
            <person name="Zeng X."/>
            <person name="Yang Z."/>
            <person name="Xiao X.J."/>
            <person name="Lau C.P."/>
            <person name="Li Y."/>
            <person name="Huang Z.M."/>
            <person name="Ba J.G."/>
            <person name="Yim A.K."/>
            <person name="Ouyang C.Y."/>
            <person name="Ngai S.M."/>
            <person name="Chan T.F."/>
            <person name="Leung E.L."/>
            <person name="Liu L."/>
            <person name="Liu Z.G."/>
            <person name="Tsui S.K."/>
        </authorList>
    </citation>
    <scope>NUCLEOTIDE SEQUENCE [LARGE SCALE GENOMIC DNA]</scope>
    <source>
        <strain evidence="1">Derp</strain>
    </source>
</reference>
<gene>
    <name evidence="1" type="primary">BARHL1_2</name>
    <name evidence="1" type="ORF">DERP_008649</name>
</gene>
<dbReference type="Proteomes" id="UP000887458">
    <property type="component" value="Unassembled WGS sequence"/>
</dbReference>
<organism evidence="1 2">
    <name type="scientific">Dermatophagoides pteronyssinus</name>
    <name type="common">European house dust mite</name>
    <dbReference type="NCBI Taxonomy" id="6956"/>
    <lineage>
        <taxon>Eukaryota</taxon>
        <taxon>Metazoa</taxon>
        <taxon>Ecdysozoa</taxon>
        <taxon>Arthropoda</taxon>
        <taxon>Chelicerata</taxon>
        <taxon>Arachnida</taxon>
        <taxon>Acari</taxon>
        <taxon>Acariformes</taxon>
        <taxon>Sarcoptiformes</taxon>
        <taxon>Astigmata</taxon>
        <taxon>Psoroptidia</taxon>
        <taxon>Analgoidea</taxon>
        <taxon>Pyroglyphidae</taxon>
        <taxon>Dermatophagoidinae</taxon>
        <taxon>Dermatophagoides</taxon>
    </lineage>
</organism>
<accession>A0ABQ8IWX7</accession>
<protein>
    <submittedName>
        <fullName evidence="1">BarH-like 1 homeobox protein</fullName>
    </submittedName>
</protein>